<dbReference type="InterPro" id="IPR032040">
    <property type="entry name" value="ELYS-bb"/>
</dbReference>
<feature type="compositionally biased region" description="Polar residues" evidence="3">
    <location>
        <begin position="1298"/>
        <end position="1314"/>
    </location>
</feature>
<keyword evidence="2" id="KW-0539">Nucleus</keyword>
<dbReference type="Pfam" id="PF13934">
    <property type="entry name" value="ELYS"/>
    <property type="match status" value="1"/>
</dbReference>
<feature type="compositionally biased region" description="Basic and acidic residues" evidence="3">
    <location>
        <begin position="1679"/>
        <end position="1691"/>
    </location>
</feature>
<proteinExistence type="predicted"/>
<dbReference type="PANTHER" id="PTHR21583:SF8">
    <property type="entry name" value="PROTEIN ELYS"/>
    <property type="match status" value="1"/>
</dbReference>
<name>A0AAV2IA61_LYMST</name>
<feature type="compositionally biased region" description="Basic and acidic residues" evidence="3">
    <location>
        <begin position="2213"/>
        <end position="2232"/>
    </location>
</feature>
<dbReference type="InterPro" id="IPR052620">
    <property type="entry name" value="ELYS/MEL-28_NucAsmblyFactor"/>
</dbReference>
<feature type="compositionally biased region" description="Polar residues" evidence="3">
    <location>
        <begin position="2283"/>
        <end position="2302"/>
    </location>
</feature>
<feature type="compositionally biased region" description="Basic and acidic residues" evidence="3">
    <location>
        <begin position="2085"/>
        <end position="2098"/>
    </location>
</feature>
<dbReference type="EMBL" id="CAXITT010000570">
    <property type="protein sequence ID" value="CAL1543685.1"/>
    <property type="molecule type" value="Genomic_DNA"/>
</dbReference>
<gene>
    <name evidence="6" type="ORF">GSLYS_00017219001</name>
</gene>
<feature type="compositionally biased region" description="Basic and acidic residues" evidence="3">
    <location>
        <begin position="1883"/>
        <end position="1898"/>
    </location>
</feature>
<feature type="domain" description="ELYS-like" evidence="4">
    <location>
        <begin position="740"/>
        <end position="962"/>
    </location>
</feature>
<feature type="domain" description="ELYS beta-propeller" evidence="5">
    <location>
        <begin position="25"/>
        <end position="498"/>
    </location>
</feature>
<sequence length="2332" mass="264122">MKLELKPECIKIFKGREVTATHAGVSQDGLISWIYKEAYLEVTLAQTNEILASWRFGKVLKDTHTAIGCVASLKYQGGYLLLVATTSGSDQGCLSIFSLGLRKVVRSIEIPQKVTSLEVLFTNTADDVPTWVLSKHLQFFSGLAAVGTEGGYVYLVDLCLDDLVLQQTSETMPKKLLVISPSIVDPKAKRDQARSYDKHVALLLDEQCHRQGHYYYRRQDDTIQKVFDEDTVSISCLKYIDQAGTLAIGFNFGCFQLWKLYNPVLDYSSRYSPDGVLVSGFVVQEPENDPRNFVYLWVARDEASEESVASVCLYQLSFAKKDVYANFGMFYDELESVCARLDHRLTLDPYSSDIKSTWSSSLINCFTIRNPFYIPSSTLTESFEEGFHGNDLSLSVFVWRAEGKQGGGASKHWMTIFDLNRWYHAQMPHSVRCHGGSLQVCSFWAVYCLDEIVELTQSHTLLNLEVSGDRVRRFINNSPLPPEEHSFPSALQLTSIRFITADGFISARCDGWQGQLIRQFVEDGVQYLIEPADFYHQCLRARLLPQNYEDFKSSGLDYQRRALLNMALEKNLTSTLIPQCIQQWGEGEFAEKGCTLTLLLDWAWDRVISIKNSLDSVCEVLYDRSGHQIDARTDWQLESLTGSLARLKHIFEALITQSSPTTDRGQLELEIRQDVINFLLQHFEVARWCISNSFLPEMDSNNTATGDLFAYPSDDLSEVYDKRRAELKNFNGVMEGFSLLLIDDLLTCQGQAIKNAWEALGGNGLYPPPSMQGIVNMYLIEDVSTEVKHAITLYLLQDLAAMEMTDAGGTLVSFIKRFMLSPSLVHQVQGLWFIDHRDYEEGVRRLVNPNVHEDTCGSWIHAAVVNTLLVQSQGLAATRYLHTKCVLGSSPQEQKLYISVLINTRQVNQALEYLRGCQNETNFGNLMEHLLKECRKNKLLGHLLQLNLNEHEETYLEQFLRSRVEPHSLEPLLMYYLHRSRFLQAFKLNEDMKRMDKMETSRAAQEQASVRNRLMDAYLRAMPDVTRKLLMEKNKGTSIGAAKKIQIERPKPLSTMVRNTDQTAMSRSQFVLAVMEKVKEAKEMYDSTEKSQEDEELNLSAEHRDKTLVEQEIPFLDTPRSSRPNSVLRPSKIICPDLKQSPVPTNRLSVMKHKTSLYENETINGNASLRQLTIECLQVLQTPTRTQAKKNLSPRLSSLHIKTPQSILKVLNLKKPGSRDLQTTRRLSGSSKLGVSKSDTSIAVSPTVDGKRTDSITAPTMPKRLRFVGLSPSPTPSPSMVGPDWPQTSFTEEQMQVLRESSVTPPNVRDTSVTPPLPMEEESLREEISNKSSGNEELINGPPPLSGDESVEMAVEEYGKEKYESLVERNEKADSPIAEDLNGSYADKIHDLIRPDLQSPWKQGQLDQSQMVVDDEITFNIIHHEATEQIPIKPSMTSSPLEQAYHTTSLEFLQTSALANENRVLNIATFSQSSIEHTRMTSLGGQQAHSSTEELTVNITTSHSSSTSVGHLTHNVSPVKLSSQRSSKQLMIATEVPAVNVEGNSAGSDSPPATPPLSKKAKMMVRISQKEREQSRNNLHISALSSDVEEPRRRKTPERKTEPEDLSDVSERISPSRRLRKRKEDLVENIGEQVERPSSPLRSLRRTPERRSTSRNSELEDVIRKSSRLSPSRQVRQQSQDKVEDAEKLESPSRPQRKTPERKSPSRTTIKSKAKVEEVETKISIPEHLIQSTSQDVDETAERLESPSRTRRKTPERKSPSRITKKSRKEEVETDAPMSELLILSSSQATITTQDKTQRFGDTDLVSEEFVAQVPESSPELPTRRRSARLKTPDLTGFEAETLEPLSPARGARGKTPPRAVHRVLDETITESNQSKSTELIFEENKTVSDIQSKKAEGRSVPSQERNEVEEGHNLRRTRGQSKTPDRILDESPSRKEKEEDFEEGQNLRRSRRHSKTPDRSIAEPSTPTRRSKRPLKIEPLPVRESSLSPKRTGASTTNEPATPPRKSARRLKSPDRLSTDQIESVSPQRSPKRSVKKQPPQREKSPERQESESIEPSVSPARKTRRENSEEPQQYPTHRTQGRKTPDRTVSEPHLTQEEMEVFENQPTETRRQSPSRTVRGADKTLEIPQKSEVNTEEPGNMEQPEEEMPPLRLELDDEIPEDQPNTDQEQQPTSSTFLSQNSTPNKAESKNDLSHSFIFSPPLKHALRSQTQDKVEKEKGEELEMEEHRFIFSSPTIAADNEKKHHRETDVEPTGNDKPKNARKKMKKRTQYGSPILLSPSPVTSGKSRNTRQQTVNQPARGTFQFGYLSNRHTYRRTMRLKPPQGSSRQ</sequence>
<feature type="compositionally biased region" description="Basic residues" evidence="3">
    <location>
        <begin position="2263"/>
        <end position="2272"/>
    </location>
</feature>
<feature type="compositionally biased region" description="Polar residues" evidence="3">
    <location>
        <begin position="1576"/>
        <end position="1585"/>
    </location>
</feature>
<dbReference type="SUPFAM" id="SSF50978">
    <property type="entry name" value="WD40 repeat-like"/>
    <property type="match status" value="1"/>
</dbReference>
<evidence type="ECO:0000256" key="2">
    <source>
        <dbReference type="ARBA" id="ARBA00023242"/>
    </source>
</evidence>
<dbReference type="InterPro" id="IPR036322">
    <property type="entry name" value="WD40_repeat_dom_sf"/>
</dbReference>
<feature type="compositionally biased region" description="Polar residues" evidence="3">
    <location>
        <begin position="2020"/>
        <end position="2030"/>
    </location>
</feature>
<dbReference type="PANTHER" id="PTHR21583">
    <property type="entry name" value="ELYS PROTEIN"/>
    <property type="match status" value="1"/>
</dbReference>
<evidence type="ECO:0000313" key="7">
    <source>
        <dbReference type="Proteomes" id="UP001497497"/>
    </source>
</evidence>
<feature type="compositionally biased region" description="Polar residues" evidence="3">
    <location>
        <begin position="1668"/>
        <end position="1678"/>
    </location>
</feature>
<protein>
    <recommendedName>
        <fullName evidence="8">Protein ELYS</fullName>
    </recommendedName>
</protein>
<evidence type="ECO:0000259" key="4">
    <source>
        <dbReference type="Pfam" id="PF13934"/>
    </source>
</evidence>
<feature type="region of interest" description="Disordered" evidence="3">
    <location>
        <begin position="1541"/>
        <end position="1779"/>
    </location>
</feature>
<feature type="compositionally biased region" description="Basic and acidic residues" evidence="3">
    <location>
        <begin position="1646"/>
        <end position="1664"/>
    </location>
</feature>
<accession>A0AAV2IA61</accession>
<feature type="region of interest" description="Disordered" evidence="3">
    <location>
        <begin position="1298"/>
        <end position="1349"/>
    </location>
</feature>
<dbReference type="Pfam" id="PF16687">
    <property type="entry name" value="ELYS-bb"/>
    <property type="match status" value="1"/>
</dbReference>
<evidence type="ECO:0000256" key="1">
    <source>
        <dbReference type="ARBA" id="ARBA00004123"/>
    </source>
</evidence>
<evidence type="ECO:0000259" key="5">
    <source>
        <dbReference type="Pfam" id="PF16687"/>
    </source>
</evidence>
<dbReference type="Proteomes" id="UP001497497">
    <property type="component" value="Unassembled WGS sequence"/>
</dbReference>
<feature type="region of interest" description="Disordered" evidence="3">
    <location>
        <begin position="1217"/>
        <end position="1260"/>
    </location>
</feature>
<feature type="compositionally biased region" description="Polar residues" evidence="3">
    <location>
        <begin position="2165"/>
        <end position="2188"/>
    </location>
</feature>
<feature type="compositionally biased region" description="Polar residues" evidence="3">
    <location>
        <begin position="2106"/>
        <end position="2118"/>
    </location>
</feature>
<feature type="compositionally biased region" description="Basic and acidic residues" evidence="3">
    <location>
        <begin position="2242"/>
        <end position="2262"/>
    </location>
</feature>
<dbReference type="InterPro" id="IPR025151">
    <property type="entry name" value="ELYS_dom"/>
</dbReference>
<evidence type="ECO:0000313" key="6">
    <source>
        <dbReference type="EMBL" id="CAL1543685.1"/>
    </source>
</evidence>
<dbReference type="GO" id="GO:0005634">
    <property type="term" value="C:nucleus"/>
    <property type="evidence" value="ECO:0007669"/>
    <property type="project" value="UniProtKB-SubCell"/>
</dbReference>
<feature type="compositionally biased region" description="Basic and acidic residues" evidence="3">
    <location>
        <begin position="2041"/>
        <end position="2052"/>
    </location>
</feature>
<keyword evidence="7" id="KW-1185">Reference proteome</keyword>
<organism evidence="6 7">
    <name type="scientific">Lymnaea stagnalis</name>
    <name type="common">Great pond snail</name>
    <name type="synonym">Helix stagnalis</name>
    <dbReference type="NCBI Taxonomy" id="6523"/>
    <lineage>
        <taxon>Eukaryota</taxon>
        <taxon>Metazoa</taxon>
        <taxon>Spiralia</taxon>
        <taxon>Lophotrochozoa</taxon>
        <taxon>Mollusca</taxon>
        <taxon>Gastropoda</taxon>
        <taxon>Heterobranchia</taxon>
        <taxon>Euthyneura</taxon>
        <taxon>Panpulmonata</taxon>
        <taxon>Hygrophila</taxon>
        <taxon>Lymnaeoidea</taxon>
        <taxon>Lymnaeidae</taxon>
        <taxon>Lymnaea</taxon>
    </lineage>
</organism>
<feature type="compositionally biased region" description="Polar residues" evidence="3">
    <location>
        <begin position="1986"/>
        <end position="2001"/>
    </location>
</feature>
<evidence type="ECO:0000256" key="3">
    <source>
        <dbReference type="SAM" id="MobiDB-lite"/>
    </source>
</evidence>
<reference evidence="6 7" key="1">
    <citation type="submission" date="2024-04" db="EMBL/GenBank/DDBJ databases">
        <authorList>
            <consortium name="Genoscope - CEA"/>
            <person name="William W."/>
        </authorList>
    </citation>
    <scope>NUCLEOTIDE SEQUENCE [LARGE SCALE GENOMIC DNA]</scope>
</reference>
<feature type="compositionally biased region" description="Basic and acidic residues" evidence="3">
    <location>
        <begin position="1924"/>
        <end position="1939"/>
    </location>
</feature>
<evidence type="ECO:0008006" key="8">
    <source>
        <dbReference type="Google" id="ProtNLM"/>
    </source>
</evidence>
<feature type="compositionally biased region" description="Low complexity" evidence="3">
    <location>
        <begin position="1225"/>
        <end position="1238"/>
    </location>
</feature>
<feature type="compositionally biased region" description="Basic and acidic residues" evidence="3">
    <location>
        <begin position="1905"/>
        <end position="1914"/>
    </location>
</feature>
<comment type="caution">
    <text evidence="6">The sequence shown here is derived from an EMBL/GenBank/DDBJ whole genome shotgun (WGS) entry which is preliminary data.</text>
</comment>
<comment type="subcellular location">
    <subcellularLocation>
        <location evidence="1">Nucleus</location>
    </subcellularLocation>
</comment>
<feature type="region of interest" description="Disordered" evidence="3">
    <location>
        <begin position="1812"/>
        <end position="2332"/>
    </location>
</feature>